<evidence type="ECO:0000313" key="4">
    <source>
        <dbReference type="Proteomes" id="UP000018679"/>
    </source>
</evidence>
<protein>
    <submittedName>
        <fullName evidence="2">Transposase, IS481 family</fullName>
    </submittedName>
</protein>
<reference evidence="2" key="2">
    <citation type="submission" date="2013-11" db="EMBL/GenBank/DDBJ databases">
        <authorList>
            <person name="Harvill E."/>
            <person name="Goodfield L.L."/>
            <person name="Meyer J.A."/>
            <person name="Newth C."/>
            <person name="Cassiday P."/>
            <person name="Tondella M."/>
            <person name="Liao P."/>
            <person name="Zimmerman J."/>
            <person name="Meert K."/>
            <person name="Wessel D."/>
            <person name="Berger J."/>
            <person name="Dean J.M."/>
            <person name="Holubkov R."/>
            <person name="Burr J."/>
            <person name="Liu T."/>
            <person name="Losada L."/>
            <person name="Brinkac L.M."/>
            <person name="Kim M."/>
            <person name="Ivanov Y."/>
        </authorList>
    </citation>
    <scope>NUCLEOTIDE SEQUENCE</scope>
    <source>
        <strain evidence="2">CHLA-26</strain>
    </source>
</reference>
<dbReference type="EMBL" id="AXSB02000014">
    <property type="protein sequence ID" value="ETH31702.1"/>
    <property type="molecule type" value="Genomic_DNA"/>
</dbReference>
<dbReference type="Pfam" id="PF13683">
    <property type="entry name" value="rve_3"/>
    <property type="match status" value="1"/>
</dbReference>
<feature type="non-terminal residue" evidence="2">
    <location>
        <position position="1"/>
    </location>
</feature>
<dbReference type="Gene3D" id="3.30.420.10">
    <property type="entry name" value="Ribonuclease H-like superfamily/Ribonuclease H"/>
    <property type="match status" value="1"/>
</dbReference>
<evidence type="ECO:0000313" key="2">
    <source>
        <dbReference type="EMBL" id="ETH30378.1"/>
    </source>
</evidence>
<reference evidence="2 4" key="1">
    <citation type="journal article" date="2013" name="Genome Announc.">
        <title>Genome Sequences of 28 Bordetella pertussis U.S. Outbreak Strains Dating from 2010 to 2012.</title>
        <authorList>
            <person name="Harvill E.T."/>
            <person name="Goodfield L.L."/>
            <person name="Ivanov Y."/>
            <person name="Meyer J.A."/>
            <person name="Newth C."/>
            <person name="Cassiday P."/>
            <person name="Tondella M.L."/>
            <person name="Liao P."/>
            <person name="Zimmerman J."/>
            <person name="Meert K."/>
            <person name="Wessel D."/>
            <person name="Berger J."/>
            <person name="Dean J.M."/>
            <person name="Holubkov R."/>
            <person name="Burr J."/>
            <person name="Liu T."/>
            <person name="Brinkac L."/>
            <person name="Kim M."/>
            <person name="Losada L."/>
        </authorList>
    </citation>
    <scope>NUCLEOTIDE SEQUENCE [LARGE SCALE GENOMIC DNA]</scope>
    <source>
        <strain evidence="2 4">CHLA-26</strain>
    </source>
</reference>
<dbReference type="InterPro" id="IPR001584">
    <property type="entry name" value="Integrase_cat-core"/>
</dbReference>
<dbReference type="Proteomes" id="UP000018679">
    <property type="component" value="Unassembled WGS sequence"/>
</dbReference>
<dbReference type="PROSITE" id="PS50994">
    <property type="entry name" value="INTEGRASE"/>
    <property type="match status" value="1"/>
</dbReference>
<evidence type="ECO:0000259" key="1">
    <source>
        <dbReference type="PROSITE" id="PS50994"/>
    </source>
</evidence>
<dbReference type="AlphaFoldDB" id="A0AAI9J0L3"/>
<dbReference type="EMBL" id="AXSB02000030">
    <property type="protein sequence ID" value="ETH30378.1"/>
    <property type="molecule type" value="Genomic_DNA"/>
</dbReference>
<dbReference type="PANTHER" id="PTHR35004">
    <property type="entry name" value="TRANSPOSASE RV3428C-RELATED"/>
    <property type="match status" value="1"/>
</dbReference>
<dbReference type="InterPro" id="IPR036397">
    <property type="entry name" value="RNaseH_sf"/>
</dbReference>
<comment type="caution">
    <text evidence="2">The sequence shown here is derived from an EMBL/GenBank/DDBJ whole genome shotgun (WGS) entry which is preliminary data.</text>
</comment>
<dbReference type="PANTHER" id="PTHR35004:SF7">
    <property type="entry name" value="INTEGRASE PROTEIN"/>
    <property type="match status" value="1"/>
</dbReference>
<proteinExistence type="predicted"/>
<dbReference type="GO" id="GO:0003676">
    <property type="term" value="F:nucleic acid binding"/>
    <property type="evidence" value="ECO:0007669"/>
    <property type="project" value="InterPro"/>
</dbReference>
<name>A0AAI9J0L3_BORPT</name>
<dbReference type="GO" id="GO:0015074">
    <property type="term" value="P:DNA integration"/>
    <property type="evidence" value="ECO:0007669"/>
    <property type="project" value="InterPro"/>
</dbReference>
<sequence>EGAGWDFVFVAIDDHARVAFTDIHPDERFPSAVQFLKDAVAYYQRLGVTIQRLLTDNGSAFRSRAFAALCHELGIKHRFTRPYRPQTNGKAERFIQSALREWAYAHTYQNSQHRADAMKSWLHHYNWHRPHQGIGRAVPISRLNLDEYNLLTVHT</sequence>
<dbReference type="SUPFAM" id="SSF53098">
    <property type="entry name" value="Ribonuclease H-like"/>
    <property type="match status" value="1"/>
</dbReference>
<organism evidence="2 4">
    <name type="scientific">Bordetella pertussis CHLA-26</name>
    <dbReference type="NCBI Taxonomy" id="1331284"/>
    <lineage>
        <taxon>Bacteria</taxon>
        <taxon>Pseudomonadati</taxon>
        <taxon>Pseudomonadota</taxon>
        <taxon>Betaproteobacteria</taxon>
        <taxon>Burkholderiales</taxon>
        <taxon>Alcaligenaceae</taxon>
        <taxon>Bordetella</taxon>
    </lineage>
</organism>
<dbReference type="InterPro" id="IPR012337">
    <property type="entry name" value="RNaseH-like_sf"/>
</dbReference>
<gene>
    <name evidence="2" type="ORF">L566_3256</name>
    <name evidence="3" type="ORF">L566_4038</name>
</gene>
<feature type="domain" description="Integrase catalytic" evidence="1">
    <location>
        <begin position="1"/>
        <end position="147"/>
    </location>
</feature>
<accession>A0AAI9J0L3</accession>
<evidence type="ECO:0000313" key="3">
    <source>
        <dbReference type="EMBL" id="ETH31702.1"/>
    </source>
</evidence>